<dbReference type="AlphaFoldDB" id="A0A024LPL5"/>
<dbReference type="EMBL" id="HG977195">
    <property type="protein sequence ID" value="CDP79666.1"/>
    <property type="molecule type" value="Genomic_DNA"/>
</dbReference>
<sequence precursor="true">MKKILLSCIAILTTGLIAAGCEKTYTVEEFKKNDKLLKEWMAKCGGFVKSKNCQNVYQAEHEKFLGEKPINTDPGHGF</sequence>
<name>A0A024LPL5_9HYPH</name>
<feature type="chain" id="PRO_5001532150" evidence="1">
    <location>
        <begin position="19"/>
        <end position="78"/>
    </location>
</feature>
<evidence type="ECO:0000313" key="2">
    <source>
        <dbReference type="EMBL" id="CDP79666.1"/>
    </source>
</evidence>
<reference evidence="2" key="2">
    <citation type="submission" date="2014-05" db="EMBL/GenBank/DDBJ databases">
        <title>Genome sequencing of Bartonella spp. isolated from human blood.</title>
        <authorList>
            <person name="Raoult D."/>
        </authorList>
    </citation>
    <scope>NUCLEOTIDE SEQUENCE</scope>
    <source>
        <strain evidence="2">MVT06</strain>
    </source>
</reference>
<reference evidence="2" key="1">
    <citation type="submission" date="2013-11" db="EMBL/GenBank/DDBJ databases">
        <authorList>
            <person name="GENOMES U."/>
        </authorList>
    </citation>
    <scope>NUCLEOTIDE SEQUENCE</scope>
    <source>
        <strain evidence="2">MVT06</strain>
    </source>
</reference>
<evidence type="ECO:0000256" key="1">
    <source>
        <dbReference type="SAM" id="SignalP"/>
    </source>
</evidence>
<dbReference type="NCBIfam" id="NF033894">
    <property type="entry name" value="Eex_IncN"/>
    <property type="match status" value="1"/>
</dbReference>
<keyword evidence="1" id="KW-0732">Signal</keyword>
<feature type="signal peptide" evidence="1">
    <location>
        <begin position="1"/>
        <end position="18"/>
    </location>
</feature>
<organism evidence="2">
    <name type="scientific">Bartonella schoenbuchensis</name>
    <dbReference type="NCBI Taxonomy" id="165694"/>
    <lineage>
        <taxon>Bacteria</taxon>
        <taxon>Pseudomonadati</taxon>
        <taxon>Pseudomonadota</taxon>
        <taxon>Alphaproteobacteria</taxon>
        <taxon>Hyphomicrobiales</taxon>
        <taxon>Bartonellaceae</taxon>
        <taxon>Bartonella</taxon>
    </lineage>
</organism>
<dbReference type="PROSITE" id="PS51257">
    <property type="entry name" value="PROKAR_LIPOPROTEIN"/>
    <property type="match status" value="1"/>
</dbReference>
<proteinExistence type="predicted"/>
<gene>
    <name evidence="2" type="ORF">BN1046_00563</name>
</gene>
<dbReference type="InterPro" id="IPR047937">
    <property type="entry name" value="Eex_IncN-like"/>
</dbReference>
<accession>A0A024LPL5</accession>
<protein>
    <submittedName>
        <fullName evidence="2">Uncharacterized protein</fullName>
    </submittedName>
</protein>